<dbReference type="CTD" id="9941788"/>
<dbReference type="SUPFAM" id="SSF161070">
    <property type="entry name" value="SNF-like"/>
    <property type="match status" value="1"/>
</dbReference>
<dbReference type="EMBL" id="JH712327">
    <property type="protein sequence ID" value="EFO24100.1"/>
    <property type="molecule type" value="Genomic_DNA"/>
</dbReference>
<accession>A0A1S0U291</accession>
<feature type="transmembrane region" description="Helical" evidence="7">
    <location>
        <begin position="116"/>
        <end position="133"/>
    </location>
</feature>
<dbReference type="GO" id="GO:0005886">
    <property type="term" value="C:plasma membrane"/>
    <property type="evidence" value="ECO:0007669"/>
    <property type="project" value="TreeGrafter"/>
</dbReference>
<dbReference type="InParanoid" id="A0A1S0U291"/>
<evidence type="ECO:0000313" key="8">
    <source>
        <dbReference type="EMBL" id="EFO24100.1"/>
    </source>
</evidence>
<dbReference type="PANTHER" id="PTHR11616:SF241">
    <property type="entry name" value="SODIUM- AND CHLORIDE-DEPENDENT GLYCINE TRANSPORTER 2"/>
    <property type="match status" value="1"/>
</dbReference>
<evidence type="ECO:0000256" key="5">
    <source>
        <dbReference type="ARBA" id="ARBA00022989"/>
    </source>
</evidence>
<keyword evidence="5 7" id="KW-1133">Transmembrane helix</keyword>
<feature type="transmembrane region" description="Helical" evidence="7">
    <location>
        <begin position="231"/>
        <end position="254"/>
    </location>
</feature>
<dbReference type="OMA" id="AMLWKHG"/>
<proteinExistence type="predicted"/>
<dbReference type="GeneID" id="9941788"/>
<evidence type="ECO:0000256" key="2">
    <source>
        <dbReference type="ARBA" id="ARBA00022448"/>
    </source>
</evidence>
<dbReference type="Pfam" id="PF00209">
    <property type="entry name" value="SNF"/>
    <property type="match status" value="1"/>
</dbReference>
<keyword evidence="3 7" id="KW-0812">Transmembrane</keyword>
<dbReference type="GO" id="GO:0089718">
    <property type="term" value="P:amino acid import across plasma membrane"/>
    <property type="evidence" value="ECO:0007669"/>
    <property type="project" value="TreeGrafter"/>
</dbReference>
<dbReference type="InterPro" id="IPR000175">
    <property type="entry name" value="Na/ntran_symport"/>
</dbReference>
<dbReference type="GO" id="GO:0005283">
    <property type="term" value="F:amino acid:sodium symporter activity"/>
    <property type="evidence" value="ECO:0007669"/>
    <property type="project" value="TreeGrafter"/>
</dbReference>
<dbReference type="PANTHER" id="PTHR11616">
    <property type="entry name" value="SODIUM/CHLORIDE DEPENDENT TRANSPORTER"/>
    <property type="match status" value="1"/>
</dbReference>
<dbReference type="AlphaFoldDB" id="A0A1S0U291"/>
<dbReference type="RefSeq" id="XP_003139972.1">
    <property type="nucleotide sequence ID" value="XM_003139924.1"/>
</dbReference>
<evidence type="ECO:0000256" key="3">
    <source>
        <dbReference type="ARBA" id="ARBA00022692"/>
    </source>
</evidence>
<evidence type="ECO:0000256" key="4">
    <source>
        <dbReference type="ARBA" id="ARBA00022847"/>
    </source>
</evidence>
<sequence length="295" mass="33893">MYYSDTFLIIIYGMITNLFGCFFVFSISGAAAKLMFPMSAGKSLAMLWKHGENLYFIMLSLLFAKTSFGAILVSLTFLSLFLSTIGAQIVAVEMIIMSVYRAVVRIKFTDQTISRNIIICIHFLFMHLYTFIYGRLAMSDIKVRYFYFAPILSMLAFFELLVSIHIYHLKRLIVNLHTMLGEPPSNLWRCLGYPVNWYWTVCWYIITPALCLIFGGIALFIIISGRLYSNIIVLTLVTFAPLSVIIMIMMIHVLKAYRAGRTIRSIFVADRHWAPELGNNRQQAQYEERAARAII</sequence>
<keyword evidence="2" id="KW-0813">Transport</keyword>
<feature type="transmembrane region" description="Helical" evidence="7">
    <location>
        <begin position="6"/>
        <end position="32"/>
    </location>
</feature>
<evidence type="ECO:0000256" key="6">
    <source>
        <dbReference type="ARBA" id="ARBA00023136"/>
    </source>
</evidence>
<evidence type="ECO:0000256" key="7">
    <source>
        <dbReference type="SAM" id="Phobius"/>
    </source>
</evidence>
<dbReference type="PROSITE" id="PS50267">
    <property type="entry name" value="NA_NEUROTRAN_SYMP_3"/>
    <property type="match status" value="1"/>
</dbReference>
<dbReference type="OrthoDB" id="5872181at2759"/>
<keyword evidence="4" id="KW-0769">Symport</keyword>
<protein>
    <submittedName>
        <fullName evidence="8">Uncharacterized protein</fullName>
    </submittedName>
</protein>
<name>A0A1S0U291_LOALO</name>
<gene>
    <name evidence="8" type="ORF">LOAG_04387</name>
</gene>
<organism evidence="8">
    <name type="scientific">Loa loa</name>
    <name type="common">Eye worm</name>
    <name type="synonym">Filaria loa</name>
    <dbReference type="NCBI Taxonomy" id="7209"/>
    <lineage>
        <taxon>Eukaryota</taxon>
        <taxon>Metazoa</taxon>
        <taxon>Ecdysozoa</taxon>
        <taxon>Nematoda</taxon>
        <taxon>Chromadorea</taxon>
        <taxon>Rhabditida</taxon>
        <taxon>Spirurina</taxon>
        <taxon>Spiruromorpha</taxon>
        <taxon>Filarioidea</taxon>
        <taxon>Onchocercidae</taxon>
        <taxon>Loa</taxon>
    </lineage>
</organism>
<reference evidence="8" key="1">
    <citation type="submission" date="2012-04" db="EMBL/GenBank/DDBJ databases">
        <title>The Genome Sequence of Loa loa.</title>
        <authorList>
            <consortium name="The Broad Institute Genome Sequencing Platform"/>
            <consortium name="Broad Institute Genome Sequencing Center for Infectious Disease"/>
            <person name="Nutman T.B."/>
            <person name="Fink D.L."/>
            <person name="Russ C."/>
            <person name="Young S."/>
            <person name="Zeng Q."/>
            <person name="Gargeya S."/>
            <person name="Alvarado L."/>
            <person name="Berlin A."/>
            <person name="Chapman S.B."/>
            <person name="Chen Z."/>
            <person name="Freedman E."/>
            <person name="Gellesch M."/>
            <person name="Goldberg J."/>
            <person name="Griggs A."/>
            <person name="Gujja S."/>
            <person name="Heilman E.R."/>
            <person name="Heiman D."/>
            <person name="Howarth C."/>
            <person name="Mehta T."/>
            <person name="Neiman D."/>
            <person name="Pearson M."/>
            <person name="Roberts A."/>
            <person name="Saif S."/>
            <person name="Shea T."/>
            <person name="Shenoy N."/>
            <person name="Sisk P."/>
            <person name="Stolte C."/>
            <person name="Sykes S."/>
            <person name="White J."/>
            <person name="Yandava C."/>
            <person name="Haas B."/>
            <person name="Henn M.R."/>
            <person name="Nusbaum C."/>
            <person name="Birren B."/>
        </authorList>
    </citation>
    <scope>NUCLEOTIDE SEQUENCE [LARGE SCALE GENOMIC DNA]</scope>
</reference>
<dbReference type="InterPro" id="IPR037272">
    <property type="entry name" value="SNS_sf"/>
</dbReference>
<dbReference type="KEGG" id="loa:LOAG_04387"/>
<feature type="transmembrane region" description="Helical" evidence="7">
    <location>
        <begin position="53"/>
        <end position="79"/>
    </location>
</feature>
<feature type="transmembrane region" description="Helical" evidence="7">
    <location>
        <begin position="197"/>
        <end position="225"/>
    </location>
</feature>
<evidence type="ECO:0000256" key="1">
    <source>
        <dbReference type="ARBA" id="ARBA00004141"/>
    </source>
</evidence>
<feature type="transmembrane region" description="Helical" evidence="7">
    <location>
        <begin position="145"/>
        <end position="167"/>
    </location>
</feature>
<keyword evidence="6 7" id="KW-0472">Membrane</keyword>
<comment type="subcellular location">
    <subcellularLocation>
        <location evidence="1">Membrane</location>
        <topology evidence="1">Multi-pass membrane protein</topology>
    </subcellularLocation>
</comment>
<feature type="transmembrane region" description="Helical" evidence="7">
    <location>
        <begin position="85"/>
        <end position="104"/>
    </location>
</feature>